<organism evidence="2 3">
    <name type="scientific">Ampelomyces quisqualis</name>
    <name type="common">Powdery mildew agent</name>
    <dbReference type="NCBI Taxonomy" id="50730"/>
    <lineage>
        <taxon>Eukaryota</taxon>
        <taxon>Fungi</taxon>
        <taxon>Dikarya</taxon>
        <taxon>Ascomycota</taxon>
        <taxon>Pezizomycotina</taxon>
        <taxon>Dothideomycetes</taxon>
        <taxon>Pleosporomycetidae</taxon>
        <taxon>Pleosporales</taxon>
        <taxon>Pleosporineae</taxon>
        <taxon>Phaeosphaeriaceae</taxon>
        <taxon>Ampelomyces</taxon>
    </lineage>
</organism>
<dbReference type="AlphaFoldDB" id="A0A6A5QEE4"/>
<gene>
    <name evidence="2" type="ORF">BDU57DRAFT_330731</name>
</gene>
<evidence type="ECO:0000313" key="2">
    <source>
        <dbReference type="EMBL" id="KAF1914011.1"/>
    </source>
</evidence>
<keyword evidence="3" id="KW-1185">Reference proteome</keyword>
<keyword evidence="1" id="KW-0732">Signal</keyword>
<proteinExistence type="predicted"/>
<reference evidence="2" key="1">
    <citation type="journal article" date="2020" name="Stud. Mycol.">
        <title>101 Dothideomycetes genomes: a test case for predicting lifestyles and emergence of pathogens.</title>
        <authorList>
            <person name="Haridas S."/>
            <person name="Albert R."/>
            <person name="Binder M."/>
            <person name="Bloem J."/>
            <person name="Labutti K."/>
            <person name="Salamov A."/>
            <person name="Andreopoulos B."/>
            <person name="Baker S."/>
            <person name="Barry K."/>
            <person name="Bills G."/>
            <person name="Bluhm B."/>
            <person name="Cannon C."/>
            <person name="Castanera R."/>
            <person name="Culley D."/>
            <person name="Daum C."/>
            <person name="Ezra D."/>
            <person name="Gonzalez J."/>
            <person name="Henrissat B."/>
            <person name="Kuo A."/>
            <person name="Liang C."/>
            <person name="Lipzen A."/>
            <person name="Lutzoni F."/>
            <person name="Magnuson J."/>
            <person name="Mondo S."/>
            <person name="Nolan M."/>
            <person name="Ohm R."/>
            <person name="Pangilinan J."/>
            <person name="Park H.-J."/>
            <person name="Ramirez L."/>
            <person name="Alfaro M."/>
            <person name="Sun H."/>
            <person name="Tritt A."/>
            <person name="Yoshinaga Y."/>
            <person name="Zwiers L.-H."/>
            <person name="Turgeon B."/>
            <person name="Goodwin S."/>
            <person name="Spatafora J."/>
            <person name="Crous P."/>
            <person name="Grigoriev I."/>
        </authorList>
    </citation>
    <scope>NUCLEOTIDE SEQUENCE</scope>
    <source>
        <strain evidence="2">HMLAC05119</strain>
    </source>
</reference>
<evidence type="ECO:0000256" key="1">
    <source>
        <dbReference type="SAM" id="SignalP"/>
    </source>
</evidence>
<dbReference type="OrthoDB" id="3799394at2759"/>
<protein>
    <recommendedName>
        <fullName evidence="4">Extracellular membrane protein CFEM domain-containing protein</fullName>
    </recommendedName>
</protein>
<dbReference type="Proteomes" id="UP000800096">
    <property type="component" value="Unassembled WGS sequence"/>
</dbReference>
<dbReference type="EMBL" id="ML979138">
    <property type="protein sequence ID" value="KAF1914011.1"/>
    <property type="molecule type" value="Genomic_DNA"/>
</dbReference>
<accession>A0A6A5QEE4</accession>
<sequence>MRFLHGLLPLLGTIALASELVAEKCQCPQVNCPTNDAALCNCLNGRETFCKEQCPDYKPTYRLCPVPAPSAIPSVPSPTPIKLLPKPKTCECPLVNCLAIWPGGCHCANNAKLSCYDKCGGEPPQLQSCDVEIAVPSPVIEPAPTCQCESVMCIQVWPQSCYCANAAAQACYAKCGGKKPNLQLCPPLKTKTLTKLTALPTSTLLPPNTHKLCGGFRLGNSQCDEGYTCITDPYTPGCGPACDALGICVEDRMCGGFAGFACRDPNQVCLDDPRDDCDPKQGGADCAGLCVTPHRSLGADA</sequence>
<feature type="chain" id="PRO_5025556180" description="Extracellular membrane protein CFEM domain-containing protein" evidence="1">
    <location>
        <begin position="23"/>
        <end position="301"/>
    </location>
</feature>
<feature type="signal peptide" evidence="1">
    <location>
        <begin position="1"/>
        <end position="22"/>
    </location>
</feature>
<evidence type="ECO:0008006" key="4">
    <source>
        <dbReference type="Google" id="ProtNLM"/>
    </source>
</evidence>
<name>A0A6A5QEE4_AMPQU</name>
<evidence type="ECO:0000313" key="3">
    <source>
        <dbReference type="Proteomes" id="UP000800096"/>
    </source>
</evidence>